<dbReference type="SUPFAM" id="SSF51246">
    <property type="entry name" value="Rudiment single hybrid motif"/>
    <property type="match status" value="1"/>
</dbReference>
<dbReference type="InterPro" id="IPR020560">
    <property type="entry name" value="PRibGlycinamide_synth_C-dom"/>
</dbReference>
<dbReference type="AlphaFoldDB" id="B1I578"/>
<dbReference type="Pfam" id="PF01071">
    <property type="entry name" value="GARS_A"/>
    <property type="match status" value="1"/>
</dbReference>
<dbReference type="EMBL" id="CP000860">
    <property type="protein sequence ID" value="ACA60130.1"/>
    <property type="molecule type" value="Genomic_DNA"/>
</dbReference>
<keyword evidence="18" id="KW-1185">Reference proteome</keyword>
<dbReference type="SUPFAM" id="SSF52440">
    <property type="entry name" value="PreATP-grasp domain"/>
    <property type="match status" value="1"/>
</dbReference>
<dbReference type="PANTHER" id="PTHR43472">
    <property type="entry name" value="PHOSPHORIBOSYLAMINE--GLYCINE LIGASE"/>
    <property type="match status" value="1"/>
</dbReference>
<dbReference type="InterPro" id="IPR020562">
    <property type="entry name" value="PRibGlycinamide_synth_N"/>
</dbReference>
<protein>
    <recommendedName>
        <fullName evidence="4 14">Phosphoribosylamine--glycine ligase</fullName>
        <ecNumber evidence="4 14">6.3.4.13</ecNumber>
    </recommendedName>
    <alternativeName>
        <fullName evidence="14">GARS</fullName>
    </alternativeName>
    <alternativeName>
        <fullName evidence="12 14">Glycinamide ribonucleotide synthetase</fullName>
    </alternativeName>
    <alternativeName>
        <fullName evidence="13 14">Phosphoribosylglycinamide synthetase</fullName>
    </alternativeName>
</protein>
<comment type="similarity">
    <text evidence="11 14">Belongs to the GARS family.</text>
</comment>
<evidence type="ECO:0000256" key="3">
    <source>
        <dbReference type="ARBA" id="ARBA00005174"/>
    </source>
</evidence>
<dbReference type="GO" id="GO:0046872">
    <property type="term" value="F:metal ion binding"/>
    <property type="evidence" value="ECO:0007669"/>
    <property type="project" value="UniProtKB-KW"/>
</dbReference>
<evidence type="ECO:0000256" key="6">
    <source>
        <dbReference type="ARBA" id="ARBA00022723"/>
    </source>
</evidence>
<evidence type="ECO:0000256" key="9">
    <source>
        <dbReference type="ARBA" id="ARBA00022840"/>
    </source>
</evidence>
<name>B1I578_DESAP</name>
<organism evidence="17 18">
    <name type="scientific">Desulforudis audaxviator (strain MP104C)</name>
    <dbReference type="NCBI Taxonomy" id="477974"/>
    <lineage>
        <taxon>Bacteria</taxon>
        <taxon>Bacillati</taxon>
        <taxon>Bacillota</taxon>
        <taxon>Clostridia</taxon>
        <taxon>Thermoanaerobacterales</taxon>
        <taxon>Candidatus Desulforudaceae</taxon>
        <taxon>Candidatus Desulforudis</taxon>
    </lineage>
</organism>
<dbReference type="FunFam" id="3.30.470.20:FF:000018">
    <property type="entry name" value="Trifunctional purine biosynthetic protein adenosine-3"/>
    <property type="match status" value="1"/>
</dbReference>
<evidence type="ECO:0000256" key="15">
    <source>
        <dbReference type="PROSITE-ProRule" id="PRU00409"/>
    </source>
</evidence>
<dbReference type="InterPro" id="IPR011761">
    <property type="entry name" value="ATP-grasp"/>
</dbReference>
<comment type="cofactor">
    <cofactor evidence="2">
        <name>Mg(2+)</name>
        <dbReference type="ChEBI" id="CHEBI:18420"/>
    </cofactor>
</comment>
<dbReference type="Pfam" id="PF02843">
    <property type="entry name" value="GARS_C"/>
    <property type="match status" value="1"/>
</dbReference>
<dbReference type="OrthoDB" id="9807240at2"/>
<dbReference type="Proteomes" id="UP000008544">
    <property type="component" value="Chromosome"/>
</dbReference>
<keyword evidence="6" id="KW-0479">Metal-binding</keyword>
<dbReference type="UniPathway" id="UPA00074">
    <property type="reaction ID" value="UER00125"/>
</dbReference>
<dbReference type="KEGG" id="dau:Daud_1628"/>
<comment type="cofactor">
    <cofactor evidence="1">
        <name>Mn(2+)</name>
        <dbReference type="ChEBI" id="CHEBI:29035"/>
    </cofactor>
</comment>
<dbReference type="Pfam" id="PF02844">
    <property type="entry name" value="GARS_N"/>
    <property type="match status" value="1"/>
</dbReference>
<keyword evidence="5 14" id="KW-0436">Ligase</keyword>
<dbReference type="eggNOG" id="COG0151">
    <property type="taxonomic scope" value="Bacteria"/>
</dbReference>
<dbReference type="NCBIfam" id="TIGR00877">
    <property type="entry name" value="purD"/>
    <property type="match status" value="1"/>
</dbReference>
<evidence type="ECO:0000256" key="2">
    <source>
        <dbReference type="ARBA" id="ARBA00001946"/>
    </source>
</evidence>
<dbReference type="InterPro" id="IPR020561">
    <property type="entry name" value="PRibGlycinamid_synth_ATP-grasp"/>
</dbReference>
<reference evidence="17 18" key="2">
    <citation type="journal article" date="2008" name="Science">
        <title>Environmental genomics reveals a single-species ecosystem deep within Earth.</title>
        <authorList>
            <person name="Chivian D."/>
            <person name="Brodie E.L."/>
            <person name="Alm E.J."/>
            <person name="Culley D.E."/>
            <person name="Dehal P.S."/>
            <person name="Desantis T.Z."/>
            <person name="Gihring T.M."/>
            <person name="Lapidus A."/>
            <person name="Lin L.H."/>
            <person name="Lowry S.R."/>
            <person name="Moser D.P."/>
            <person name="Richardson P.M."/>
            <person name="Southam G."/>
            <person name="Wanger G."/>
            <person name="Pratt L.M."/>
            <person name="Andersen G.L."/>
            <person name="Hazen T.C."/>
            <person name="Brockman F.J."/>
            <person name="Arkin A.P."/>
            <person name="Onstott T.C."/>
        </authorList>
    </citation>
    <scope>NUCLEOTIDE SEQUENCE [LARGE SCALE GENOMIC DNA]</scope>
    <source>
        <strain evidence="17 18">MP104C</strain>
    </source>
</reference>
<dbReference type="HOGENOM" id="CLU_027420_3_1_9"/>
<dbReference type="InterPro" id="IPR011054">
    <property type="entry name" value="Rudment_hybrid_motif"/>
</dbReference>
<dbReference type="GO" id="GO:0005524">
    <property type="term" value="F:ATP binding"/>
    <property type="evidence" value="ECO:0007669"/>
    <property type="project" value="UniProtKB-UniRule"/>
</dbReference>
<dbReference type="InterPro" id="IPR000115">
    <property type="entry name" value="PRibGlycinamide_synth"/>
</dbReference>
<evidence type="ECO:0000256" key="13">
    <source>
        <dbReference type="ARBA" id="ARBA00042864"/>
    </source>
</evidence>
<evidence type="ECO:0000313" key="17">
    <source>
        <dbReference type="EMBL" id="ACA60130.1"/>
    </source>
</evidence>
<dbReference type="Gene3D" id="3.30.470.20">
    <property type="entry name" value="ATP-grasp fold, B domain"/>
    <property type="match status" value="1"/>
</dbReference>
<accession>B1I578</accession>
<dbReference type="GO" id="GO:0004637">
    <property type="term" value="F:phosphoribosylamine-glycine ligase activity"/>
    <property type="evidence" value="ECO:0007669"/>
    <property type="project" value="UniProtKB-UniRule"/>
</dbReference>
<dbReference type="SUPFAM" id="SSF56059">
    <property type="entry name" value="Glutathione synthetase ATP-binding domain-like"/>
    <property type="match status" value="1"/>
</dbReference>
<comment type="catalytic activity">
    <reaction evidence="14">
        <text>5-phospho-beta-D-ribosylamine + glycine + ATP = N(1)-(5-phospho-beta-D-ribosyl)glycinamide + ADP + phosphate + H(+)</text>
        <dbReference type="Rhea" id="RHEA:17453"/>
        <dbReference type="ChEBI" id="CHEBI:15378"/>
        <dbReference type="ChEBI" id="CHEBI:30616"/>
        <dbReference type="ChEBI" id="CHEBI:43474"/>
        <dbReference type="ChEBI" id="CHEBI:57305"/>
        <dbReference type="ChEBI" id="CHEBI:58681"/>
        <dbReference type="ChEBI" id="CHEBI:143788"/>
        <dbReference type="ChEBI" id="CHEBI:456216"/>
        <dbReference type="EC" id="6.3.4.13"/>
    </reaction>
</comment>
<dbReference type="STRING" id="477974.Daud_1628"/>
<dbReference type="GO" id="GO:0006189">
    <property type="term" value="P:'de novo' IMP biosynthetic process"/>
    <property type="evidence" value="ECO:0007669"/>
    <property type="project" value="UniProtKB-UniRule"/>
</dbReference>
<evidence type="ECO:0000256" key="10">
    <source>
        <dbReference type="ARBA" id="ARBA00023211"/>
    </source>
</evidence>
<keyword evidence="10" id="KW-0464">Manganese</keyword>
<evidence type="ECO:0000256" key="14">
    <source>
        <dbReference type="HAMAP-Rule" id="MF_00138"/>
    </source>
</evidence>
<dbReference type="SMART" id="SM01209">
    <property type="entry name" value="GARS_A"/>
    <property type="match status" value="1"/>
</dbReference>
<dbReference type="Gene3D" id="3.40.50.20">
    <property type="match status" value="1"/>
</dbReference>
<dbReference type="HAMAP" id="MF_00138">
    <property type="entry name" value="GARS"/>
    <property type="match status" value="1"/>
</dbReference>
<keyword evidence="7 15" id="KW-0547">Nucleotide-binding</keyword>
<evidence type="ECO:0000256" key="8">
    <source>
        <dbReference type="ARBA" id="ARBA00022755"/>
    </source>
</evidence>
<evidence type="ECO:0000256" key="12">
    <source>
        <dbReference type="ARBA" id="ARBA00042242"/>
    </source>
</evidence>
<keyword evidence="8 14" id="KW-0658">Purine biosynthesis</keyword>
<dbReference type="EC" id="6.3.4.13" evidence="4 14"/>
<evidence type="ECO:0000313" key="18">
    <source>
        <dbReference type="Proteomes" id="UP000008544"/>
    </source>
</evidence>
<evidence type="ECO:0000256" key="5">
    <source>
        <dbReference type="ARBA" id="ARBA00022598"/>
    </source>
</evidence>
<dbReference type="PROSITE" id="PS00184">
    <property type="entry name" value="GARS"/>
    <property type="match status" value="1"/>
</dbReference>
<dbReference type="PANTHER" id="PTHR43472:SF1">
    <property type="entry name" value="PHOSPHORIBOSYLAMINE--GLYCINE LIGASE, CHLOROPLASTIC"/>
    <property type="match status" value="1"/>
</dbReference>
<dbReference type="SMART" id="SM01210">
    <property type="entry name" value="GARS_C"/>
    <property type="match status" value="1"/>
</dbReference>
<evidence type="ECO:0000256" key="4">
    <source>
        <dbReference type="ARBA" id="ARBA00013255"/>
    </source>
</evidence>
<evidence type="ECO:0000256" key="1">
    <source>
        <dbReference type="ARBA" id="ARBA00001936"/>
    </source>
</evidence>
<comment type="pathway">
    <text evidence="3 14">Purine metabolism; IMP biosynthesis via de novo pathway; N(1)-(5-phospho-D-ribosyl)glycinamide from 5-phospho-alpha-D-ribose 1-diphosphate: step 2/2.</text>
</comment>
<dbReference type="InterPro" id="IPR013815">
    <property type="entry name" value="ATP_grasp_subdomain_1"/>
</dbReference>
<evidence type="ECO:0000256" key="11">
    <source>
        <dbReference type="ARBA" id="ARBA00038345"/>
    </source>
</evidence>
<evidence type="ECO:0000259" key="16">
    <source>
        <dbReference type="PROSITE" id="PS50975"/>
    </source>
</evidence>
<dbReference type="Gene3D" id="3.90.600.10">
    <property type="entry name" value="Phosphoribosylglycinamide synthetase, C-terminal domain"/>
    <property type="match status" value="1"/>
</dbReference>
<dbReference type="PROSITE" id="PS50975">
    <property type="entry name" value="ATP_GRASP"/>
    <property type="match status" value="1"/>
</dbReference>
<dbReference type="RefSeq" id="WP_012302711.1">
    <property type="nucleotide sequence ID" value="NC_010424.1"/>
</dbReference>
<dbReference type="InterPro" id="IPR020559">
    <property type="entry name" value="PRibGlycinamide_synth_CS"/>
</dbReference>
<keyword evidence="9 15" id="KW-0067">ATP-binding</keyword>
<proteinExistence type="inferred from homology"/>
<dbReference type="InterPro" id="IPR016185">
    <property type="entry name" value="PreATP-grasp_dom_sf"/>
</dbReference>
<dbReference type="FunFam" id="3.90.600.10:FF:000001">
    <property type="entry name" value="Trifunctional purine biosynthetic protein adenosine-3"/>
    <property type="match status" value="1"/>
</dbReference>
<dbReference type="InterPro" id="IPR037123">
    <property type="entry name" value="PRibGlycinamide_synth_C_sf"/>
</dbReference>
<dbReference type="Gene3D" id="3.30.1490.20">
    <property type="entry name" value="ATP-grasp fold, A domain"/>
    <property type="match status" value="1"/>
</dbReference>
<reference evidence="18" key="1">
    <citation type="submission" date="2007-10" db="EMBL/GenBank/DDBJ databases">
        <title>Complete sequence of chromosome of Desulforudis audaxviator MP104C.</title>
        <authorList>
            <person name="Copeland A."/>
            <person name="Lucas S."/>
            <person name="Lapidus A."/>
            <person name="Barry K."/>
            <person name="Glavina del Rio T."/>
            <person name="Dalin E."/>
            <person name="Tice H."/>
            <person name="Bruce D."/>
            <person name="Pitluck S."/>
            <person name="Lowry S.R."/>
            <person name="Larimer F."/>
            <person name="Land M.L."/>
            <person name="Hauser L."/>
            <person name="Kyrpides N."/>
            <person name="Ivanova N.N."/>
            <person name="Richardson P."/>
        </authorList>
    </citation>
    <scope>NUCLEOTIDE SEQUENCE [LARGE SCALE GENOMIC DNA]</scope>
    <source>
        <strain evidence="18">MP104C</strain>
    </source>
</reference>
<feature type="domain" description="ATP-grasp" evidence="16">
    <location>
        <begin position="107"/>
        <end position="313"/>
    </location>
</feature>
<dbReference type="GO" id="GO:0009113">
    <property type="term" value="P:purine nucleobase biosynthetic process"/>
    <property type="evidence" value="ECO:0007669"/>
    <property type="project" value="InterPro"/>
</dbReference>
<evidence type="ECO:0000256" key="7">
    <source>
        <dbReference type="ARBA" id="ARBA00022741"/>
    </source>
</evidence>
<gene>
    <name evidence="14" type="primary">purD</name>
    <name evidence="17" type="ordered locus">Daud_1628</name>
</gene>
<sequence length="425" mass="44533">MRILVIGGGGREHALVWKLSKSPRVGEIIAAPGNPGMARLAECVPVSAGDIPGLLDLARKRGVDLTFAGPEAPLVDGLADVFEEAGLRVFGPRRQGAALEGSKAFAKDLMAAYGIPTAAHRTFADPAAAREYVRHLDGPCVVKADGLAAGKGVIVCDGVEEALAAVDEVMVARAFGAAGNRVVVEERLSGEEVSILAFTDGRTIRPMLPAQDHKPVFEGDLGPNTGGMGAYAPAPVCTPEIYTRIAEEILAPTVRALRESGTPYRGVLYAGLMLTAEGPKVLEFNVRFGDPEAQPLLALLETDLVDIAEAVIEGRLHEVDLSWRPGAAVCVVLASGGYPGDYRKGCVIGGLEAAELTGALVFHAGTAERDGRLVTAGGRVLGVTAVAGELPEAIRLAYAAAELISFEGMYFRRDIGRKALPKSQR</sequence>